<feature type="chain" id="PRO_5001606219" description="Type VI secretion system protein VasI" evidence="2">
    <location>
        <begin position="31"/>
        <end position="227"/>
    </location>
</feature>
<proteinExistence type="predicted"/>
<keyword evidence="2" id="KW-0732">Signal</keyword>
<sequence>MRFTERIECKMFRFLPLTTILVFAAGQAFANEQDPTECHSFTGENTRLVCYDRVTGYNGESAGETKEETSAQVQTSTIPSPHGNQWRLATEKSALDDRQDVWLSVPSQNTEGNAIGSPIRAFFYVRCMENRTNTFISFDRYTTDNQNVRYKLDEGSVKKHWMQAMRGGEGIGVWSGGKAIPFVKQLLGKKKLVVGYDTFSGPVEFVFNISGLEKQLHLLAEECDWSF</sequence>
<feature type="region of interest" description="Disordered" evidence="1">
    <location>
        <begin position="60"/>
        <end position="84"/>
    </location>
</feature>
<protein>
    <recommendedName>
        <fullName evidence="5">Type VI secretion system protein VasI</fullName>
    </recommendedName>
</protein>
<evidence type="ECO:0000313" key="4">
    <source>
        <dbReference type="Proteomes" id="UP000027337"/>
    </source>
</evidence>
<dbReference type="EMBL" id="JEMU01000021">
    <property type="protein sequence ID" value="KAJ01706.1"/>
    <property type="molecule type" value="Genomic_DNA"/>
</dbReference>
<evidence type="ECO:0000256" key="1">
    <source>
        <dbReference type="SAM" id="MobiDB-lite"/>
    </source>
</evidence>
<name>A0A061SJ55_9RHOB</name>
<keyword evidence="4" id="KW-1185">Reference proteome</keyword>
<organism evidence="3 4">
    <name type="scientific">Sulfitobacter mediterraneus</name>
    <dbReference type="NCBI Taxonomy" id="83219"/>
    <lineage>
        <taxon>Bacteria</taxon>
        <taxon>Pseudomonadati</taxon>
        <taxon>Pseudomonadota</taxon>
        <taxon>Alphaproteobacteria</taxon>
        <taxon>Rhodobacterales</taxon>
        <taxon>Roseobacteraceae</taxon>
        <taxon>Sulfitobacter</taxon>
    </lineage>
</organism>
<dbReference type="eggNOG" id="ENOG502ZCEM">
    <property type="taxonomic scope" value="Bacteria"/>
</dbReference>
<accession>A0A061SJ55</accession>
<dbReference type="Pfam" id="PF11319">
    <property type="entry name" value="VasI"/>
    <property type="match status" value="1"/>
</dbReference>
<evidence type="ECO:0000256" key="2">
    <source>
        <dbReference type="SAM" id="SignalP"/>
    </source>
</evidence>
<comment type="caution">
    <text evidence="3">The sequence shown here is derived from an EMBL/GenBank/DDBJ whole genome shotgun (WGS) entry which is preliminary data.</text>
</comment>
<feature type="signal peptide" evidence="2">
    <location>
        <begin position="1"/>
        <end position="30"/>
    </location>
</feature>
<evidence type="ECO:0008006" key="5">
    <source>
        <dbReference type="Google" id="ProtNLM"/>
    </source>
</evidence>
<feature type="compositionally biased region" description="Polar residues" evidence="1">
    <location>
        <begin position="70"/>
        <end position="83"/>
    </location>
</feature>
<reference evidence="3 4" key="1">
    <citation type="journal article" date="2014" name="Genome Announc.">
        <title>Draft Genome Sequences of Two Isolates of the Roseobacter Group, Sulfitobacter sp. Strains 3SOLIMAR09 and 1FIGIMAR09, from Harbors of Mallorca Island (Mediterranean Sea).</title>
        <authorList>
            <person name="Mas-Llado M."/>
            <person name="Pina-Villalonga J.M."/>
            <person name="Brunet-Galmes I."/>
            <person name="Nogales B."/>
            <person name="Bosch R."/>
        </authorList>
    </citation>
    <scope>NUCLEOTIDE SEQUENCE [LARGE SCALE GENOMIC DNA]</scope>
    <source>
        <strain evidence="3 4">1FIGIMAR09</strain>
    </source>
</reference>
<evidence type="ECO:0000313" key="3">
    <source>
        <dbReference type="EMBL" id="KAJ01706.1"/>
    </source>
</evidence>
<gene>
    <name evidence="3" type="ORF">PM02_17885</name>
</gene>
<dbReference type="STRING" id="83219.PM02_17885"/>
<dbReference type="AlphaFoldDB" id="A0A061SJ55"/>
<dbReference type="Proteomes" id="UP000027337">
    <property type="component" value="Unassembled WGS sequence"/>
</dbReference>
<dbReference type="InterPro" id="IPR017738">
    <property type="entry name" value="T6SS-assoc_VCA0118"/>
</dbReference>